<gene>
    <name evidence="1" type="ORF">N7530_012541</name>
</gene>
<keyword evidence="2" id="KW-1185">Reference proteome</keyword>
<name>A0A9W9WFV9_9EURO</name>
<dbReference type="OrthoDB" id="4358478at2759"/>
<comment type="caution">
    <text evidence="1">The sequence shown here is derived from an EMBL/GenBank/DDBJ whole genome shotgun (WGS) entry which is preliminary data.</text>
</comment>
<organism evidence="1 2">
    <name type="scientific">Penicillium desertorum</name>
    <dbReference type="NCBI Taxonomy" id="1303715"/>
    <lineage>
        <taxon>Eukaryota</taxon>
        <taxon>Fungi</taxon>
        <taxon>Dikarya</taxon>
        <taxon>Ascomycota</taxon>
        <taxon>Pezizomycotina</taxon>
        <taxon>Eurotiomycetes</taxon>
        <taxon>Eurotiomycetidae</taxon>
        <taxon>Eurotiales</taxon>
        <taxon>Aspergillaceae</taxon>
        <taxon>Penicillium</taxon>
    </lineage>
</organism>
<dbReference type="AlphaFoldDB" id="A0A9W9WFV9"/>
<evidence type="ECO:0000313" key="2">
    <source>
        <dbReference type="Proteomes" id="UP001147760"/>
    </source>
</evidence>
<sequence>MSGSQSQARKRQPAAKLGRIDDFYIPADEEDWNELVQNGNLAKDTIHTIPADRIASASEASNAQYVMLRSYSPPMRRIDDFLGKCHQFGFTSEVRGRADNLLAASTEWLRYLQLLDTNDSVNDILDTSNRWPGAFSTVKRLQEQTMTVRGVHDRDVMQVATEGTGQQPGGAGRPKPHRITQLPQAEDEATPNAALITLLQSVSHFAQAKLEWIFNHVHFTCKLRQTEFSALTDGGLRSKRTMDIFAIVEVKKRMRTEDTYPILMQEACEVAGWLMDSPVQMAHFGGHFMLISQDRHEIFVTFVPFHQGYENYLRNGSNTNTFLVMNTFGPFHTAYRNDMEEFGRIILAAILIVKHAA</sequence>
<dbReference type="EMBL" id="JAPWDO010000009">
    <property type="protein sequence ID" value="KAJ5457267.1"/>
    <property type="molecule type" value="Genomic_DNA"/>
</dbReference>
<protein>
    <submittedName>
        <fullName evidence="1">Uncharacterized protein</fullName>
    </submittedName>
</protein>
<evidence type="ECO:0000313" key="1">
    <source>
        <dbReference type="EMBL" id="KAJ5457267.1"/>
    </source>
</evidence>
<reference evidence="1" key="1">
    <citation type="submission" date="2022-12" db="EMBL/GenBank/DDBJ databases">
        <authorList>
            <person name="Petersen C."/>
        </authorList>
    </citation>
    <scope>NUCLEOTIDE SEQUENCE</scope>
    <source>
        <strain evidence="1">IBT 17660</strain>
    </source>
</reference>
<dbReference type="Proteomes" id="UP001147760">
    <property type="component" value="Unassembled WGS sequence"/>
</dbReference>
<reference evidence="1" key="2">
    <citation type="journal article" date="2023" name="IMA Fungus">
        <title>Comparative genomic study of the Penicillium genus elucidates a diverse pangenome and 15 lateral gene transfer events.</title>
        <authorList>
            <person name="Petersen C."/>
            <person name="Sorensen T."/>
            <person name="Nielsen M.R."/>
            <person name="Sondergaard T.E."/>
            <person name="Sorensen J.L."/>
            <person name="Fitzpatrick D.A."/>
            <person name="Frisvad J.C."/>
            <person name="Nielsen K.L."/>
        </authorList>
    </citation>
    <scope>NUCLEOTIDE SEQUENCE</scope>
    <source>
        <strain evidence="1">IBT 17660</strain>
    </source>
</reference>
<accession>A0A9W9WFV9</accession>
<proteinExistence type="predicted"/>